<organism evidence="2 3">
    <name type="scientific">Synaphobranchus kaupii</name>
    <name type="common">Kaup's arrowtooth eel</name>
    <dbReference type="NCBI Taxonomy" id="118154"/>
    <lineage>
        <taxon>Eukaryota</taxon>
        <taxon>Metazoa</taxon>
        <taxon>Chordata</taxon>
        <taxon>Craniata</taxon>
        <taxon>Vertebrata</taxon>
        <taxon>Euteleostomi</taxon>
        <taxon>Actinopterygii</taxon>
        <taxon>Neopterygii</taxon>
        <taxon>Teleostei</taxon>
        <taxon>Anguilliformes</taxon>
        <taxon>Synaphobranchidae</taxon>
        <taxon>Synaphobranchus</taxon>
    </lineage>
</organism>
<gene>
    <name evidence="2" type="ORF">SKAU_G00019120</name>
</gene>
<feature type="region of interest" description="Disordered" evidence="1">
    <location>
        <begin position="51"/>
        <end position="104"/>
    </location>
</feature>
<dbReference type="Proteomes" id="UP001152622">
    <property type="component" value="Chromosome 1"/>
</dbReference>
<name>A0A9Q1JEC8_SYNKA</name>
<dbReference type="AlphaFoldDB" id="A0A9Q1JEC8"/>
<protein>
    <submittedName>
        <fullName evidence="2">Uncharacterized protein</fullName>
    </submittedName>
</protein>
<reference evidence="2" key="1">
    <citation type="journal article" date="2023" name="Science">
        <title>Genome structures resolve the early diversification of teleost fishes.</title>
        <authorList>
            <person name="Parey E."/>
            <person name="Louis A."/>
            <person name="Montfort J."/>
            <person name="Bouchez O."/>
            <person name="Roques C."/>
            <person name="Iampietro C."/>
            <person name="Lluch J."/>
            <person name="Castinel A."/>
            <person name="Donnadieu C."/>
            <person name="Desvignes T."/>
            <person name="Floi Bucao C."/>
            <person name="Jouanno E."/>
            <person name="Wen M."/>
            <person name="Mejri S."/>
            <person name="Dirks R."/>
            <person name="Jansen H."/>
            <person name="Henkel C."/>
            <person name="Chen W.J."/>
            <person name="Zahm M."/>
            <person name="Cabau C."/>
            <person name="Klopp C."/>
            <person name="Thompson A.W."/>
            <person name="Robinson-Rechavi M."/>
            <person name="Braasch I."/>
            <person name="Lecointre G."/>
            <person name="Bobe J."/>
            <person name="Postlethwait J.H."/>
            <person name="Berthelot C."/>
            <person name="Roest Crollius H."/>
            <person name="Guiguen Y."/>
        </authorList>
    </citation>
    <scope>NUCLEOTIDE SEQUENCE</scope>
    <source>
        <strain evidence="2">WJC10195</strain>
    </source>
</reference>
<evidence type="ECO:0000256" key="1">
    <source>
        <dbReference type="SAM" id="MobiDB-lite"/>
    </source>
</evidence>
<comment type="caution">
    <text evidence="2">The sequence shown here is derived from an EMBL/GenBank/DDBJ whole genome shotgun (WGS) entry which is preliminary data.</text>
</comment>
<feature type="compositionally biased region" description="Pro residues" evidence="1">
    <location>
        <begin position="58"/>
        <end position="104"/>
    </location>
</feature>
<dbReference type="EMBL" id="JAINUF010000001">
    <property type="protein sequence ID" value="KAJ8381134.1"/>
    <property type="molecule type" value="Genomic_DNA"/>
</dbReference>
<evidence type="ECO:0000313" key="3">
    <source>
        <dbReference type="Proteomes" id="UP001152622"/>
    </source>
</evidence>
<accession>A0A9Q1JEC8</accession>
<keyword evidence="3" id="KW-1185">Reference proteome</keyword>
<sequence length="104" mass="11205">MDPADPAQVRVALEHQGAMLGRHQSHLDTVTQHLQILLSCVAELTSALRTPAPGIVPQQPPVQTPPGFLPAPPREPRLPPPEKYAGTYPPPLQAHPCPQPVMLP</sequence>
<evidence type="ECO:0000313" key="2">
    <source>
        <dbReference type="EMBL" id="KAJ8381134.1"/>
    </source>
</evidence>
<proteinExistence type="predicted"/>